<gene>
    <name evidence="2" type="ORF">K9W45_03025</name>
</gene>
<feature type="domain" description="NADP-dependent oxidoreductase" evidence="1">
    <location>
        <begin position="37"/>
        <end position="226"/>
    </location>
</feature>
<dbReference type="PANTHER" id="PTHR43312:SF1">
    <property type="entry name" value="NADP-DEPENDENT OXIDOREDUCTASE DOMAIN-CONTAINING PROTEIN"/>
    <property type="match status" value="1"/>
</dbReference>
<dbReference type="Proteomes" id="UP001201020">
    <property type="component" value="Chromosome"/>
</dbReference>
<accession>A0A9Y1FL91</accession>
<organism evidence="2">
    <name type="scientific">Candidatus Heimdallarchaeum aukensis</name>
    <dbReference type="NCBI Taxonomy" id="2876573"/>
    <lineage>
        <taxon>Archaea</taxon>
        <taxon>Promethearchaeati</taxon>
        <taxon>Candidatus Heimdallarchaeota</taxon>
        <taxon>Candidatus Heimdallarchaeia (ex Rinke et al. 2021) (nom. nud.)</taxon>
        <taxon>Candidatus Heimdallarchaeales</taxon>
        <taxon>Candidatus Heimdallarchaeaceae</taxon>
        <taxon>Candidatus Heimdallarchaeum</taxon>
    </lineage>
</organism>
<dbReference type="PANTHER" id="PTHR43312">
    <property type="entry name" value="D-THREO-ALDOSE 1-DEHYDROGENASE"/>
    <property type="match status" value="1"/>
</dbReference>
<proteinExistence type="predicted"/>
<dbReference type="CDD" id="cd19099">
    <property type="entry name" value="AKR_unchar"/>
    <property type="match status" value="1"/>
</dbReference>
<dbReference type="InterPro" id="IPR053135">
    <property type="entry name" value="AKR2_Oxidoreductase"/>
</dbReference>
<dbReference type="AlphaFoldDB" id="A0A9Y1FL91"/>
<evidence type="ECO:0000313" key="2">
    <source>
        <dbReference type="EMBL" id="UJG41442.1"/>
    </source>
</evidence>
<name>A0A9Y1FL91_9ARCH</name>
<dbReference type="SUPFAM" id="SSF51430">
    <property type="entry name" value="NAD(P)-linked oxidoreductase"/>
    <property type="match status" value="1"/>
</dbReference>
<dbReference type="Pfam" id="PF00248">
    <property type="entry name" value="Aldo_ket_red"/>
    <property type="match status" value="1"/>
</dbReference>
<reference evidence="2" key="1">
    <citation type="journal article" date="2022" name="Nat. Microbiol.">
        <title>Unique mobile elements and scalable gene flow at the prokaryote-eukaryote boundary revealed by circularized Asgard archaea genomes.</title>
        <authorList>
            <person name="Wu F."/>
            <person name="Speth D.R."/>
            <person name="Philosof A."/>
            <person name="Cremiere A."/>
            <person name="Narayanan A."/>
            <person name="Barco R.A."/>
            <person name="Connon S.A."/>
            <person name="Amend J.P."/>
            <person name="Antoshechkin I.A."/>
            <person name="Orphan V.J."/>
        </authorList>
    </citation>
    <scope>NUCLEOTIDE SEQUENCE</scope>
    <source>
        <strain evidence="2">PM71</strain>
    </source>
</reference>
<sequence length="367" mass="42048">MFATEEGTKSFKERAISVKNIHPQHFREVLGLHLSSLGLGTYLGQPTEEDDIKVKNAVKTCIESGAINVIDTAINYRHQRAERAIGNALQELISEDKITREQIFISTKNGYIAPSKEKYYGKLNEYIFEELIHRYVCRKEDIVGGIHSMAPSFLEFQLEQSLKNLKVSSIDLLYLHNAAESQLDYITPSEFYDKLEDAFSFFERMRDINKIRWYGLATWDSLRVQDKHPHYLQLEKVFNIAKKVGGENHGFRFIQVPLNFIYHQAVSLKNQYIENTKYSLAEAAKHFNLYLFTSVPLLQGQVLKSSVQPKFSLLITKAQQAIQYARSAHPRIVSTLIGMKGEEHIKENLKVATVPPATQEELESAFS</sequence>
<evidence type="ECO:0000259" key="1">
    <source>
        <dbReference type="Pfam" id="PF00248"/>
    </source>
</evidence>
<dbReference type="InterPro" id="IPR036812">
    <property type="entry name" value="NAD(P)_OxRdtase_dom_sf"/>
</dbReference>
<protein>
    <submittedName>
        <fullName evidence="2">Aldo/keto reductase</fullName>
    </submittedName>
</protein>
<dbReference type="InterPro" id="IPR023210">
    <property type="entry name" value="NADP_OxRdtase_dom"/>
</dbReference>
<dbReference type="EMBL" id="CP084166">
    <property type="protein sequence ID" value="UJG41442.1"/>
    <property type="molecule type" value="Genomic_DNA"/>
</dbReference>
<dbReference type="Gene3D" id="3.20.20.100">
    <property type="entry name" value="NADP-dependent oxidoreductase domain"/>
    <property type="match status" value="1"/>
</dbReference>